<evidence type="ECO:0000313" key="5">
    <source>
        <dbReference type="Proteomes" id="UP000005204"/>
    </source>
</evidence>
<dbReference type="AlphaFoldDB" id="A0A8R2R1X6"/>
<keyword evidence="2" id="KW-0812">Transmembrane</keyword>
<accession>A0A8R2R1X6</accession>
<dbReference type="RefSeq" id="XP_037873702.1">
    <property type="nucleotide sequence ID" value="XM_038017774.2"/>
</dbReference>
<feature type="signal peptide" evidence="3">
    <location>
        <begin position="1"/>
        <end position="27"/>
    </location>
</feature>
<evidence type="ECO:0000256" key="2">
    <source>
        <dbReference type="SAM" id="Phobius"/>
    </source>
</evidence>
<feature type="transmembrane region" description="Helical" evidence="2">
    <location>
        <begin position="590"/>
        <end position="611"/>
    </location>
</feature>
<reference evidence="5" key="1">
    <citation type="journal article" date="2008" name="Insect Biochem. Mol. Biol.">
        <title>The genome of a lepidopteran model insect, the silkworm Bombyx mori.</title>
        <authorList>
            <consortium name="International Silkworm Genome Consortium"/>
        </authorList>
    </citation>
    <scope>NUCLEOTIDE SEQUENCE [LARGE SCALE GENOMIC DNA]</scope>
    <source>
        <strain evidence="5">p50T</strain>
    </source>
</reference>
<evidence type="ECO:0000256" key="3">
    <source>
        <dbReference type="SAM" id="SignalP"/>
    </source>
</evidence>
<feature type="transmembrane region" description="Helical" evidence="2">
    <location>
        <begin position="484"/>
        <end position="503"/>
    </location>
</feature>
<keyword evidence="3" id="KW-0732">Signal</keyword>
<feature type="transmembrane region" description="Helical" evidence="2">
    <location>
        <begin position="158"/>
        <end position="179"/>
    </location>
</feature>
<dbReference type="KEGG" id="bmor:110386928"/>
<feature type="transmembrane region" description="Helical" evidence="2">
    <location>
        <begin position="223"/>
        <end position="242"/>
    </location>
</feature>
<dbReference type="PANTHER" id="PTHR11161">
    <property type="entry name" value="O-ACYLTRANSFERASE"/>
    <property type="match status" value="1"/>
</dbReference>
<dbReference type="EnsemblMetazoa" id="XM_038017774.1">
    <property type="protein sequence ID" value="XP_037873702.1"/>
    <property type="gene ID" value="LOC110386928"/>
</dbReference>
<name>A0A8R2R1X6_BOMMO</name>
<evidence type="ECO:0000256" key="1">
    <source>
        <dbReference type="SAM" id="MobiDB-lite"/>
    </source>
</evidence>
<feature type="transmembrane region" description="Helical" evidence="2">
    <location>
        <begin position="262"/>
        <end position="283"/>
    </location>
</feature>
<sequence>MLRSTGLSKVYCRTAVTLMLCATCCSGGGIYSLNESEYRRMPALYALDEYEPCLQQGGPYCLLDADLLPGTDSSLMDLIQGYSAHRVKHFNHTQIHRGVCLSTSCAHVNRTALGIERALTQCLNQTVSKAYGLQVKLAKLHYCVREGESSPFDASDHVVAVLYLLVMLLNAVGSCYDLIICKNGKGNPCLLAFSVQRNWKRLVSPSHALRDPRLDRLKAFHGIRTLTMLCVLFSHTVLIMAYSYVNNPLYIEKAYDDPLKQILFNGTLVTHTFFVMSSFLLAYNFQIYAETHDLTWTHLPKAVLLRWLRLTPTYGLVLATISTLGRHAGAGPLWGLVVGSEAAACRRYWWAHLLYINNYIYEDAFCAPQTWYLAADTQLFCVGVAVCVCARRPRARAVCLAVLLLLSLLTPALHTYLQHLDAVVLQSPETYRNLYEREDTFRLLYIRGHTNLSTYTLGLAGGFLAYRAQTQPQRFTGYKKHRWLVWLLLPLGVAVILSGGIFYRDGVEPPTALRVMYAALYKPIFQLLVVALILSCVLKLENSYRAVVEWRGWGWSGRVSFSAFLLHTLFQRGLVGSQTAPLHISDYYVVTVLCATAVMSYVCGCALYVCVEAPSSALTRALFGPHPPRTPRTRPAPLSTNKTTSDL</sequence>
<dbReference type="Proteomes" id="UP000005204">
    <property type="component" value="Unassembled WGS sequence"/>
</dbReference>
<feature type="transmembrane region" description="Helical" evidence="2">
    <location>
        <begin position="444"/>
        <end position="464"/>
    </location>
</feature>
<reference evidence="4" key="2">
    <citation type="submission" date="2022-06" db="UniProtKB">
        <authorList>
            <consortium name="EnsemblMetazoa"/>
        </authorList>
    </citation>
    <scope>IDENTIFICATION</scope>
    <source>
        <strain evidence="4">p50T (Dazao)</strain>
    </source>
</reference>
<keyword evidence="2" id="KW-0472">Membrane</keyword>
<feature type="chain" id="PRO_5036272687" description="Acyltransferase 3 domain-containing protein" evidence="3">
    <location>
        <begin position="28"/>
        <end position="647"/>
    </location>
</feature>
<feature type="transmembrane region" description="Helical" evidence="2">
    <location>
        <begin position="552"/>
        <end position="570"/>
    </location>
</feature>
<protein>
    <recommendedName>
        <fullName evidence="6">Acyltransferase 3 domain-containing protein</fullName>
    </recommendedName>
</protein>
<organism evidence="4 5">
    <name type="scientific">Bombyx mori</name>
    <name type="common">Silk moth</name>
    <dbReference type="NCBI Taxonomy" id="7091"/>
    <lineage>
        <taxon>Eukaryota</taxon>
        <taxon>Metazoa</taxon>
        <taxon>Ecdysozoa</taxon>
        <taxon>Arthropoda</taxon>
        <taxon>Hexapoda</taxon>
        <taxon>Insecta</taxon>
        <taxon>Pterygota</taxon>
        <taxon>Neoptera</taxon>
        <taxon>Endopterygota</taxon>
        <taxon>Lepidoptera</taxon>
        <taxon>Glossata</taxon>
        <taxon>Ditrysia</taxon>
        <taxon>Bombycoidea</taxon>
        <taxon>Bombycidae</taxon>
        <taxon>Bombycinae</taxon>
        <taxon>Bombyx</taxon>
    </lineage>
</organism>
<feature type="region of interest" description="Disordered" evidence="1">
    <location>
        <begin position="623"/>
        <end position="647"/>
    </location>
</feature>
<proteinExistence type="predicted"/>
<feature type="compositionally biased region" description="Polar residues" evidence="1">
    <location>
        <begin position="638"/>
        <end position="647"/>
    </location>
</feature>
<evidence type="ECO:0000313" key="4">
    <source>
        <dbReference type="EnsemblMetazoa" id="XP_037873703.1"/>
    </source>
</evidence>
<dbReference type="EnsemblMetazoa" id="XM_038017775.1">
    <property type="protein sequence ID" value="XP_037873703.1"/>
    <property type="gene ID" value="LOC110386928"/>
</dbReference>
<feature type="transmembrane region" description="Helical" evidence="2">
    <location>
        <begin position="397"/>
        <end position="417"/>
    </location>
</feature>
<keyword evidence="2" id="KW-1133">Transmembrane helix</keyword>
<dbReference type="PANTHER" id="PTHR11161:SF22">
    <property type="entry name" value="ACYLTRANSFERASE 3 DOMAIN-CONTAINING PROTEIN-RELATED"/>
    <property type="match status" value="1"/>
</dbReference>
<dbReference type="GeneID" id="110386928"/>
<evidence type="ECO:0008006" key="6">
    <source>
        <dbReference type="Google" id="ProtNLM"/>
    </source>
</evidence>
<feature type="transmembrane region" description="Helical" evidence="2">
    <location>
        <begin position="523"/>
        <end position="540"/>
    </location>
</feature>
<keyword evidence="5" id="KW-1185">Reference proteome</keyword>
<dbReference type="InterPro" id="IPR052728">
    <property type="entry name" value="O2_lipid_transport_reg"/>
</dbReference>